<dbReference type="Gene3D" id="3.40.50.1820">
    <property type="entry name" value="alpha/beta hydrolase"/>
    <property type="match status" value="1"/>
</dbReference>
<sequence>MRNTAITLGVVVLLAAIALVTLKTVNDRYTDPGQAKVIAAGYVEKTIRVNEVALSYVEGPDNGPPLVLLHAQHLDWYSYNLVLPGLARSFHVFDIDYPGHGATTVPAGYPMTAERIGTDLGDFIETVIKEPAYVTGNSSGGLLATWLAANRPELVRAALLEDPPLFSAEQPRIRQTIAYKSFVTSNQAVQDRADDFLLYWIRASKPFFDRNVGRGSGSALTRAITSYRGANPGAPVEIGLLKNDTVRQFIRGLDEYDPRFGAAFYDGTFNKNFGHAAALSRITCPVLLLQANFEVRPDGILDGAMSQEEAGRAASLLRDGTYRRIDATHVVHLDKPAEFTELLTGFFLQNTGN</sequence>
<evidence type="ECO:0000259" key="1">
    <source>
        <dbReference type="Pfam" id="PF00561"/>
    </source>
</evidence>
<organism evidence="2 3">
    <name type="scientific">Winogradskya humida</name>
    <dbReference type="NCBI Taxonomy" id="113566"/>
    <lineage>
        <taxon>Bacteria</taxon>
        <taxon>Bacillati</taxon>
        <taxon>Actinomycetota</taxon>
        <taxon>Actinomycetes</taxon>
        <taxon>Micromonosporales</taxon>
        <taxon>Micromonosporaceae</taxon>
        <taxon>Winogradskya</taxon>
    </lineage>
</organism>
<keyword evidence="3" id="KW-1185">Reference proteome</keyword>
<keyword evidence="2" id="KW-0378">Hydrolase</keyword>
<reference evidence="2 3" key="1">
    <citation type="submission" date="2021-01" db="EMBL/GenBank/DDBJ databases">
        <title>Whole genome shotgun sequence of Actinoplanes humidus NBRC 14915.</title>
        <authorList>
            <person name="Komaki H."/>
            <person name="Tamura T."/>
        </authorList>
    </citation>
    <scope>NUCLEOTIDE SEQUENCE [LARGE SCALE GENOMIC DNA]</scope>
    <source>
        <strain evidence="2 3">NBRC 14915</strain>
    </source>
</reference>
<dbReference type="PANTHER" id="PTHR46438:SF2">
    <property type="entry name" value="ALPHA_BETA-HYDROLASES SUPERFAMILY PROTEIN"/>
    <property type="match status" value="1"/>
</dbReference>
<evidence type="ECO:0000313" key="3">
    <source>
        <dbReference type="Proteomes" id="UP000603200"/>
    </source>
</evidence>
<gene>
    <name evidence="2" type="ORF">Ahu01nite_095510</name>
</gene>
<proteinExistence type="predicted"/>
<protein>
    <submittedName>
        <fullName evidence="2">Hydrolase</fullName>
    </submittedName>
</protein>
<dbReference type="RefSeq" id="WP_203843357.1">
    <property type="nucleotide sequence ID" value="NZ_BAAATV010000035.1"/>
</dbReference>
<dbReference type="InterPro" id="IPR029058">
    <property type="entry name" value="AB_hydrolase_fold"/>
</dbReference>
<dbReference type="GO" id="GO:0016787">
    <property type="term" value="F:hydrolase activity"/>
    <property type="evidence" value="ECO:0007669"/>
    <property type="project" value="UniProtKB-KW"/>
</dbReference>
<comment type="caution">
    <text evidence="2">The sequence shown here is derived from an EMBL/GenBank/DDBJ whole genome shotgun (WGS) entry which is preliminary data.</text>
</comment>
<dbReference type="SUPFAM" id="SSF53474">
    <property type="entry name" value="alpha/beta-Hydrolases"/>
    <property type="match status" value="1"/>
</dbReference>
<feature type="domain" description="AB hydrolase-1" evidence="1">
    <location>
        <begin position="64"/>
        <end position="167"/>
    </location>
</feature>
<dbReference type="InterPro" id="IPR000073">
    <property type="entry name" value="AB_hydrolase_1"/>
</dbReference>
<dbReference type="EMBL" id="BOMN01000144">
    <property type="protein sequence ID" value="GIE26449.1"/>
    <property type="molecule type" value="Genomic_DNA"/>
</dbReference>
<accession>A0ABQ4A6G7</accession>
<evidence type="ECO:0000313" key="2">
    <source>
        <dbReference type="EMBL" id="GIE26449.1"/>
    </source>
</evidence>
<name>A0ABQ4A6G7_9ACTN</name>
<dbReference type="Pfam" id="PF00561">
    <property type="entry name" value="Abhydrolase_1"/>
    <property type="match status" value="1"/>
</dbReference>
<dbReference type="PANTHER" id="PTHR46438">
    <property type="entry name" value="ALPHA/BETA-HYDROLASES SUPERFAMILY PROTEIN"/>
    <property type="match status" value="1"/>
</dbReference>
<dbReference type="Proteomes" id="UP000603200">
    <property type="component" value="Unassembled WGS sequence"/>
</dbReference>